<keyword evidence="3" id="KW-1185">Reference proteome</keyword>
<gene>
    <name evidence="2" type="ORF">FCM35_KLT08432</name>
</gene>
<proteinExistence type="predicted"/>
<dbReference type="OrthoDB" id="1842891at2759"/>
<evidence type="ECO:0000313" key="3">
    <source>
        <dbReference type="Proteomes" id="UP000623129"/>
    </source>
</evidence>
<dbReference type="Proteomes" id="UP000623129">
    <property type="component" value="Unassembled WGS sequence"/>
</dbReference>
<evidence type="ECO:0000256" key="1">
    <source>
        <dbReference type="SAM" id="MobiDB-lite"/>
    </source>
</evidence>
<feature type="region of interest" description="Disordered" evidence="1">
    <location>
        <begin position="1"/>
        <end position="21"/>
    </location>
</feature>
<comment type="caution">
    <text evidence="2">The sequence shown here is derived from an EMBL/GenBank/DDBJ whole genome shotgun (WGS) entry which is preliminary data.</text>
</comment>
<organism evidence="2 3">
    <name type="scientific">Carex littledalei</name>
    <dbReference type="NCBI Taxonomy" id="544730"/>
    <lineage>
        <taxon>Eukaryota</taxon>
        <taxon>Viridiplantae</taxon>
        <taxon>Streptophyta</taxon>
        <taxon>Embryophyta</taxon>
        <taxon>Tracheophyta</taxon>
        <taxon>Spermatophyta</taxon>
        <taxon>Magnoliopsida</taxon>
        <taxon>Liliopsida</taxon>
        <taxon>Poales</taxon>
        <taxon>Cyperaceae</taxon>
        <taxon>Cyperoideae</taxon>
        <taxon>Cariceae</taxon>
        <taxon>Carex</taxon>
        <taxon>Carex subgen. Euthyceras</taxon>
    </lineage>
</organism>
<name>A0A833V6W5_9POAL</name>
<dbReference type="EMBL" id="SWLB01000018">
    <property type="protein sequence ID" value="KAF3326802.1"/>
    <property type="molecule type" value="Genomic_DNA"/>
</dbReference>
<dbReference type="AlphaFoldDB" id="A0A833V6W5"/>
<reference evidence="2" key="1">
    <citation type="submission" date="2020-01" db="EMBL/GenBank/DDBJ databases">
        <title>Genome sequence of Kobresia littledalei, the first chromosome-level genome in the family Cyperaceae.</title>
        <authorList>
            <person name="Qu G."/>
        </authorList>
    </citation>
    <scope>NUCLEOTIDE SEQUENCE</scope>
    <source>
        <strain evidence="2">C.B.Clarke</strain>
        <tissue evidence="2">Leaf</tissue>
    </source>
</reference>
<protein>
    <submittedName>
        <fullName evidence="2">Uncharacterized protein</fullName>
    </submittedName>
</protein>
<accession>A0A833V6W5</accession>
<evidence type="ECO:0000313" key="2">
    <source>
        <dbReference type="EMBL" id="KAF3326802.1"/>
    </source>
</evidence>
<sequence>MGKKKELVSSAPRRGDDDESEIVNDAKMKLMRQPRSDATMHMPGKNLCYTVQLWRNFTFAKDVSSKVQ</sequence>